<protein>
    <submittedName>
        <fullName evidence="3">WD repeat-containing protein 60</fullName>
    </submittedName>
</protein>
<accession>A0A151ILN6</accession>
<feature type="compositionally biased region" description="Polar residues" evidence="2">
    <location>
        <begin position="462"/>
        <end position="473"/>
    </location>
</feature>
<feature type="compositionally biased region" description="Polar residues" evidence="2">
    <location>
        <begin position="497"/>
        <end position="514"/>
    </location>
</feature>
<feature type="compositionally biased region" description="Acidic residues" evidence="2">
    <location>
        <begin position="221"/>
        <end position="230"/>
    </location>
</feature>
<feature type="compositionally biased region" description="Basic and acidic residues" evidence="2">
    <location>
        <begin position="516"/>
        <end position="535"/>
    </location>
</feature>
<dbReference type="PANTHER" id="PTHR16022">
    <property type="entry name" value="WD REPEAT DOMAIN 60"/>
    <property type="match status" value="1"/>
</dbReference>
<feature type="compositionally biased region" description="Basic and acidic residues" evidence="2">
    <location>
        <begin position="261"/>
        <end position="270"/>
    </location>
</feature>
<keyword evidence="4" id="KW-1185">Reference proteome</keyword>
<evidence type="ECO:0000313" key="3">
    <source>
        <dbReference type="EMBL" id="KYN05801.1"/>
    </source>
</evidence>
<dbReference type="InterPro" id="IPR015943">
    <property type="entry name" value="WD40/YVTN_repeat-like_dom_sf"/>
</dbReference>
<feature type="region of interest" description="Disordered" evidence="2">
    <location>
        <begin position="403"/>
        <end position="535"/>
    </location>
</feature>
<dbReference type="Gene3D" id="2.130.10.10">
    <property type="entry name" value="YVTN repeat-like/Quinoprotein amine dehydrogenase"/>
    <property type="match status" value="2"/>
</dbReference>
<dbReference type="InterPro" id="IPR042505">
    <property type="entry name" value="DYNC2I1"/>
</dbReference>
<dbReference type="Proteomes" id="UP000078542">
    <property type="component" value="Unassembled WGS sequence"/>
</dbReference>
<feature type="compositionally biased region" description="Basic and acidic residues" evidence="2">
    <location>
        <begin position="619"/>
        <end position="636"/>
    </location>
</feature>
<feature type="compositionally biased region" description="Basic and acidic residues" evidence="2">
    <location>
        <begin position="403"/>
        <end position="412"/>
    </location>
</feature>
<feature type="compositionally biased region" description="Acidic residues" evidence="2">
    <location>
        <begin position="474"/>
        <end position="496"/>
    </location>
</feature>
<dbReference type="EMBL" id="KQ977104">
    <property type="protein sequence ID" value="KYN05801.1"/>
    <property type="molecule type" value="Genomic_DNA"/>
</dbReference>
<organism evidence="3 4">
    <name type="scientific">Cyphomyrmex costatus</name>
    <dbReference type="NCBI Taxonomy" id="456900"/>
    <lineage>
        <taxon>Eukaryota</taxon>
        <taxon>Metazoa</taxon>
        <taxon>Ecdysozoa</taxon>
        <taxon>Arthropoda</taxon>
        <taxon>Hexapoda</taxon>
        <taxon>Insecta</taxon>
        <taxon>Pterygota</taxon>
        <taxon>Neoptera</taxon>
        <taxon>Endopterygota</taxon>
        <taxon>Hymenoptera</taxon>
        <taxon>Apocrita</taxon>
        <taxon>Aculeata</taxon>
        <taxon>Formicoidea</taxon>
        <taxon>Formicidae</taxon>
        <taxon>Myrmicinae</taxon>
        <taxon>Cyphomyrmex</taxon>
    </lineage>
</organism>
<dbReference type="Gene3D" id="3.60.20.30">
    <property type="entry name" value="(Glycosyl)asparaginase"/>
    <property type="match status" value="1"/>
</dbReference>
<dbReference type="GO" id="GO:0042073">
    <property type="term" value="P:intraciliary transport"/>
    <property type="evidence" value="ECO:0007669"/>
    <property type="project" value="InterPro"/>
</dbReference>
<reference evidence="3 4" key="1">
    <citation type="submission" date="2016-03" db="EMBL/GenBank/DDBJ databases">
        <title>Cyphomyrmex costatus WGS genome.</title>
        <authorList>
            <person name="Nygaard S."/>
            <person name="Hu H."/>
            <person name="Boomsma J."/>
            <person name="Zhang G."/>
        </authorList>
    </citation>
    <scope>NUCLEOTIDE SEQUENCE [LARGE SCALE GENOMIC DNA]</scope>
    <source>
        <strain evidence="3">MS0001</strain>
        <tissue evidence="3">Whole body</tissue>
    </source>
</reference>
<dbReference type="InterPro" id="IPR036322">
    <property type="entry name" value="WD40_repeat_dom_sf"/>
</dbReference>
<dbReference type="PANTHER" id="PTHR16022:SF0">
    <property type="entry name" value="CYTOPLASMIC DYNEIN 2 INTERMEDIATE CHAIN 1"/>
    <property type="match status" value="1"/>
</dbReference>
<dbReference type="GO" id="GO:0045504">
    <property type="term" value="F:dynein heavy chain binding"/>
    <property type="evidence" value="ECO:0007669"/>
    <property type="project" value="InterPro"/>
</dbReference>
<sequence>MNARQIEKKVNAIVDEILDEDQENDFDATRAETCPGDCEKLDDTKFLSPQIPRQCKCGVETSSRFSLRVMEAMRSLQRDVDQPSTSSAEEIADYIRSHYRYDGDLYAQVRTALRQICSQGFVMELLSNEYHLIGPVVRPIKRNHCSLDCKYLRSPREESRRTFIADQFEDLEPMFHSTKISADEKDDTDRRVREFDAGVSDIRNYRRRDDIEMEQRPREREEEEEDEEDQGDRGATKKIGPKDEVKTHVRSKPKTSSSHESNPDTSKKSDPNFPRKSQTIEHRGEGDRGSKSLQNSLTRTQSIRNTMKPSTGSSQVKTVKQVSSTSKSSPVNTSSSHSLMKKTTTSKIRPENVTKSSHDNTVKKRKSREEVGYSEKRGQSRIYLPRSTVDKLNIKSNEKIAIRTSRDKEKSQDFSASNQTKLQMSSRDRRKSRTLSPSEIRMLHSAVRRPDVIEKEQKKNVLTDSCSDIQADSNEADYNYEDDFEDYESDFQECTDSDTPSISEKSDSTGSSSHLEPIELRLREKRSTEHTKVEEEHMFDSGHYDLAEARKRAARESMLLTQSNAPPLPELRESVGKTFSDDRPAENKSLPSSTDEGFEDSRSGDFTRSPPLSQVPFIDFRKPKENRREENLRKPRSRGEELLEMIKLDFMEWSLLECNPIPYDEFIRNYGKLNTQQVFTQTGDDNIDIEIQTDEVPCKNKWTQFPVTCRKELRDQRDINLFKMEQVGVGNDLNEMDDINLLSRPSYDILRLNDFLNCAGAVVLSLLEEKEHGGTVFQNDVGDLSFSDGFVKLSVDTVAFLATRSVKIIHYSNVLNKVLLTIHAPVEEELETISKQDYITDCCIGCVWNISEPSMPKKLFYSQCPITACCFHLTNCNTVFAGLEDGSLSLWDLNEDEMWHQKITDKANELDWVIRTPTYTTTAELDAHTSQVVAIRICSLDEDGCLIIWSIVHNMGINIDDLGLSHWGNIRLIKNQKTFLTKKDSEIMNMFVDMHVDSANTNNIYIATNSTHVLHATYIGNRTNPLTYKPTEISKCGTSTCIDVCPFGQSFFWVGCNDGTIRLHYSNVEKPIVQLKNEQYSDEIKALQWSKTKPLTVYTLDNNSRIHVWDLSKNDICPIHILPMEKWGKISSMQLSPCILDQDMMNQYLVKKAAITAYLDLTKGCCSLDAVERAICHMESKKYFNCAYGGSLDANGEVVMDAAIMTNDLRAGCVGAVRNIAHPITLAKMVLQQTEHVLIVETGAQKFNLESGIPTLSPGQLIVTSDSKTSLHEEGNNEALDIRKIQELLDDGDKQSDKKECIPECVIERDKEEGATLEVTGIDEFLEIDPDFIQVGAVGAVAYDRKKRLASGTSTAGESGKLHGIISATGTAIGCGIYVDQYGSVSVSGCDKAIYKYAPAQRILRRLRRKATSIDEAVTEVLKDFEEETGGSFPPEYDVGVIALTAKGIPSVSFKCAHFPWAYCDKGYVYYGCARNEIFSEKIDIIERPLDCMCEDSN</sequence>
<dbReference type="InterPro" id="IPR001680">
    <property type="entry name" value="WD40_rpt"/>
</dbReference>
<dbReference type="SMART" id="SM00320">
    <property type="entry name" value="WD40"/>
    <property type="match status" value="4"/>
</dbReference>
<dbReference type="GO" id="GO:0016787">
    <property type="term" value="F:hydrolase activity"/>
    <property type="evidence" value="ECO:0007669"/>
    <property type="project" value="InterPro"/>
</dbReference>
<feature type="compositionally biased region" description="Low complexity" evidence="2">
    <location>
        <begin position="313"/>
        <end position="338"/>
    </location>
</feature>
<dbReference type="GO" id="GO:0005929">
    <property type="term" value="C:cilium"/>
    <property type="evidence" value="ECO:0007669"/>
    <property type="project" value="GOC"/>
</dbReference>
<feature type="compositionally biased region" description="Polar residues" evidence="2">
    <location>
        <begin position="413"/>
        <end position="425"/>
    </location>
</feature>
<dbReference type="STRING" id="456900.A0A151ILN6"/>
<feature type="region of interest" description="Disordered" evidence="2">
    <location>
        <begin position="560"/>
        <end position="636"/>
    </location>
</feature>
<feature type="compositionally biased region" description="Basic and acidic residues" evidence="2">
    <location>
        <begin position="570"/>
        <end position="586"/>
    </location>
</feature>
<feature type="compositionally biased region" description="Basic and acidic residues" evidence="2">
    <location>
        <begin position="348"/>
        <end position="378"/>
    </location>
</feature>
<feature type="region of interest" description="Disordered" evidence="2">
    <location>
        <begin position="208"/>
        <end position="389"/>
    </location>
</feature>
<dbReference type="GO" id="GO:0005868">
    <property type="term" value="C:cytoplasmic dynein complex"/>
    <property type="evidence" value="ECO:0007669"/>
    <property type="project" value="InterPro"/>
</dbReference>
<dbReference type="InterPro" id="IPR029055">
    <property type="entry name" value="Ntn_hydrolases_N"/>
</dbReference>
<dbReference type="SUPFAM" id="SSF56235">
    <property type="entry name" value="N-terminal nucleophile aminohydrolases (Ntn hydrolases)"/>
    <property type="match status" value="1"/>
</dbReference>
<gene>
    <name evidence="3" type="ORF">ALC62_03280</name>
</gene>
<feature type="compositionally biased region" description="Basic and acidic residues" evidence="2">
    <location>
        <begin position="278"/>
        <end position="290"/>
    </location>
</feature>
<dbReference type="SUPFAM" id="SSF50978">
    <property type="entry name" value="WD40 repeat-like"/>
    <property type="match status" value="1"/>
</dbReference>
<name>A0A151ILN6_9HYME</name>
<proteinExistence type="inferred from homology"/>
<feature type="compositionally biased region" description="Polar residues" evidence="2">
    <location>
        <begin position="291"/>
        <end position="312"/>
    </location>
</feature>
<feature type="compositionally biased region" description="Basic and acidic residues" evidence="2">
    <location>
        <begin position="231"/>
        <end position="247"/>
    </location>
</feature>
<feature type="compositionally biased region" description="Basic and acidic residues" evidence="2">
    <location>
        <begin position="448"/>
        <end position="461"/>
    </location>
</feature>
<dbReference type="GO" id="GO:0045503">
    <property type="term" value="F:dynein light chain binding"/>
    <property type="evidence" value="ECO:0007669"/>
    <property type="project" value="InterPro"/>
</dbReference>
<comment type="similarity">
    <text evidence="1">Belongs to the Ntn-hydrolase family.</text>
</comment>
<evidence type="ECO:0000256" key="2">
    <source>
        <dbReference type="SAM" id="MobiDB-lite"/>
    </source>
</evidence>
<dbReference type="Pfam" id="PF01112">
    <property type="entry name" value="Asparaginase_2"/>
    <property type="match status" value="1"/>
</dbReference>
<evidence type="ECO:0000256" key="1">
    <source>
        <dbReference type="ARBA" id="ARBA00010872"/>
    </source>
</evidence>
<feature type="compositionally biased region" description="Basic and acidic residues" evidence="2">
    <location>
        <begin position="208"/>
        <end position="220"/>
    </location>
</feature>
<dbReference type="InterPro" id="IPR000246">
    <property type="entry name" value="Peptidase_T2"/>
</dbReference>
<evidence type="ECO:0000313" key="4">
    <source>
        <dbReference type="Proteomes" id="UP000078542"/>
    </source>
</evidence>